<dbReference type="PANTHER" id="PTHR47354:SF8">
    <property type="entry name" value="1,2-PHENYLACETYL-COA EPOXIDASE, SUBUNIT E"/>
    <property type="match status" value="1"/>
</dbReference>
<keyword evidence="10" id="KW-0408">Iron</keyword>
<name>A0ABW1G5U7_9ACTN</name>
<dbReference type="InterPro" id="IPR039261">
    <property type="entry name" value="FNR_nucleotide-bd"/>
</dbReference>
<dbReference type="Pfam" id="PF00175">
    <property type="entry name" value="NAD_binding_1"/>
    <property type="match status" value="1"/>
</dbReference>
<feature type="transmembrane region" description="Helical" evidence="14">
    <location>
        <begin position="206"/>
        <end position="225"/>
    </location>
</feature>
<keyword evidence="11" id="KW-0411">Iron-sulfur</keyword>
<evidence type="ECO:0000256" key="1">
    <source>
        <dbReference type="ARBA" id="ARBA00001974"/>
    </source>
</evidence>
<organism evidence="16 17">
    <name type="scientific">Streptacidiphilus monticola</name>
    <dbReference type="NCBI Taxonomy" id="2161674"/>
    <lineage>
        <taxon>Bacteria</taxon>
        <taxon>Bacillati</taxon>
        <taxon>Actinomycetota</taxon>
        <taxon>Actinomycetes</taxon>
        <taxon>Kitasatosporales</taxon>
        <taxon>Streptomycetaceae</taxon>
        <taxon>Streptacidiphilus</taxon>
    </lineage>
</organism>
<comment type="cofactor">
    <cofactor evidence="1">
        <name>FAD</name>
        <dbReference type="ChEBI" id="CHEBI:57692"/>
    </cofactor>
</comment>
<keyword evidence="5" id="KW-0001">2Fe-2S</keyword>
<proteinExistence type="predicted"/>
<keyword evidence="7" id="KW-0274">FAD</keyword>
<evidence type="ECO:0000256" key="5">
    <source>
        <dbReference type="ARBA" id="ARBA00022714"/>
    </source>
</evidence>
<gene>
    <name evidence="16" type="ORF">ACFP3V_15130</name>
</gene>
<evidence type="ECO:0000256" key="10">
    <source>
        <dbReference type="ARBA" id="ARBA00023004"/>
    </source>
</evidence>
<accession>A0ABW1G5U7</accession>
<comment type="subcellular location">
    <subcellularLocation>
        <location evidence="2">Membrane</location>
        <topology evidence="2">Multi-pass membrane protein</topology>
    </subcellularLocation>
</comment>
<feature type="transmembrane region" description="Helical" evidence="14">
    <location>
        <begin position="106"/>
        <end position="124"/>
    </location>
</feature>
<evidence type="ECO:0000256" key="3">
    <source>
        <dbReference type="ARBA" id="ARBA00022630"/>
    </source>
</evidence>
<evidence type="ECO:0000256" key="6">
    <source>
        <dbReference type="ARBA" id="ARBA00022723"/>
    </source>
</evidence>
<dbReference type="SUPFAM" id="SSF52343">
    <property type="entry name" value="Ferredoxin reductase-like, C-terminal NADP-linked domain"/>
    <property type="match status" value="1"/>
</dbReference>
<evidence type="ECO:0000313" key="17">
    <source>
        <dbReference type="Proteomes" id="UP001596174"/>
    </source>
</evidence>
<dbReference type="InterPro" id="IPR017927">
    <property type="entry name" value="FAD-bd_FR_type"/>
</dbReference>
<dbReference type="InterPro" id="IPR013130">
    <property type="entry name" value="Fe3_Rdtase_TM_dom"/>
</dbReference>
<evidence type="ECO:0000256" key="11">
    <source>
        <dbReference type="ARBA" id="ARBA00023014"/>
    </source>
</evidence>
<dbReference type="CDD" id="cd06198">
    <property type="entry name" value="FNR_like_3"/>
    <property type="match status" value="1"/>
</dbReference>
<feature type="transmembrane region" description="Helical" evidence="14">
    <location>
        <begin position="174"/>
        <end position="194"/>
    </location>
</feature>
<evidence type="ECO:0000256" key="7">
    <source>
        <dbReference type="ARBA" id="ARBA00022827"/>
    </source>
</evidence>
<keyword evidence="8 14" id="KW-1133">Transmembrane helix</keyword>
<feature type="domain" description="FAD-binding FR-type" evidence="15">
    <location>
        <begin position="231"/>
        <end position="331"/>
    </location>
</feature>
<evidence type="ECO:0000259" key="15">
    <source>
        <dbReference type="PROSITE" id="PS51384"/>
    </source>
</evidence>
<feature type="region of interest" description="Disordered" evidence="13">
    <location>
        <begin position="1"/>
        <end position="21"/>
    </location>
</feature>
<dbReference type="InterPro" id="IPR001433">
    <property type="entry name" value="OxRdtase_FAD/NAD-bd"/>
</dbReference>
<keyword evidence="6" id="KW-0479">Metal-binding</keyword>
<evidence type="ECO:0000256" key="9">
    <source>
        <dbReference type="ARBA" id="ARBA00023002"/>
    </source>
</evidence>
<dbReference type="EMBL" id="JBHSQJ010000061">
    <property type="protein sequence ID" value="MFC5908541.1"/>
    <property type="molecule type" value="Genomic_DNA"/>
</dbReference>
<evidence type="ECO:0000256" key="12">
    <source>
        <dbReference type="ARBA" id="ARBA00023136"/>
    </source>
</evidence>
<dbReference type="RefSeq" id="WP_380583536.1">
    <property type="nucleotide sequence ID" value="NZ_JBHSQJ010000061.1"/>
</dbReference>
<dbReference type="PANTHER" id="PTHR47354">
    <property type="entry name" value="NADH OXIDOREDUCTASE HCR"/>
    <property type="match status" value="1"/>
</dbReference>
<dbReference type="InterPro" id="IPR017938">
    <property type="entry name" value="Riboflavin_synthase-like_b-brl"/>
</dbReference>
<evidence type="ECO:0000256" key="2">
    <source>
        <dbReference type="ARBA" id="ARBA00004141"/>
    </source>
</evidence>
<evidence type="ECO:0000256" key="13">
    <source>
        <dbReference type="SAM" id="MobiDB-lite"/>
    </source>
</evidence>
<keyword evidence="17" id="KW-1185">Reference proteome</keyword>
<keyword evidence="3" id="KW-0285">Flavoprotein</keyword>
<feature type="transmembrane region" description="Helical" evidence="14">
    <location>
        <begin position="144"/>
        <end position="162"/>
    </location>
</feature>
<comment type="caution">
    <text evidence="16">The sequence shown here is derived from an EMBL/GenBank/DDBJ whole genome shotgun (WGS) entry which is preliminary data.</text>
</comment>
<feature type="transmembrane region" description="Helical" evidence="14">
    <location>
        <begin position="66"/>
        <end position="86"/>
    </location>
</feature>
<feature type="transmembrane region" description="Helical" evidence="14">
    <location>
        <begin position="28"/>
        <end position="46"/>
    </location>
</feature>
<keyword evidence="4 14" id="KW-0812">Transmembrane</keyword>
<sequence>MSTVTTRRAHRAPAPPGRLRPPADTVPALALAAILLGGLIPVALWWDGELGVLGLDGWLTNAGRIAGLLAGYAAPVLIVLMSRIPFLERNVGSDRLARWHAAGGRWMTCLVLVHVLTIVWGYSLTAHQNVVAEGWDVVFHYPDMIKATLGTLLLFAVGIVSARAARKRVSYEVWYYLHLGTYVAIALTFAHAISNGAELGDGKGRAFWYLLYFGCAALVAWFRLLRPWLLDRRHRLTLAEVRAEGPGVVSLFLTGRRLDELGAEPGQFFRLQFQAPGLRWVSHPYSLSAPPTAHYLRFTVKDLGDHSAAVAALRPGTKVRAEGPYGAFTARRRRAREVLLVAAGVGITPLRALFETIPAGAGELTLLYRASDAGDLVFRQELEQIAAQRGARLHYLVGRRSEVGDPLTAESLSRLVPGLSRHDVYLCGPERMAEQTVRALRAAGVPRHRIHHESFAF</sequence>
<reference evidence="17" key="1">
    <citation type="journal article" date="2019" name="Int. J. Syst. Evol. Microbiol.">
        <title>The Global Catalogue of Microorganisms (GCM) 10K type strain sequencing project: providing services to taxonomists for standard genome sequencing and annotation.</title>
        <authorList>
            <consortium name="The Broad Institute Genomics Platform"/>
            <consortium name="The Broad Institute Genome Sequencing Center for Infectious Disease"/>
            <person name="Wu L."/>
            <person name="Ma J."/>
        </authorList>
    </citation>
    <scope>NUCLEOTIDE SEQUENCE [LARGE SCALE GENOMIC DNA]</scope>
    <source>
        <strain evidence="17">JCM 4816</strain>
    </source>
</reference>
<dbReference type="PRINTS" id="PR00410">
    <property type="entry name" value="PHEHYDRXLASE"/>
</dbReference>
<dbReference type="PROSITE" id="PS51384">
    <property type="entry name" value="FAD_FR"/>
    <property type="match status" value="1"/>
</dbReference>
<dbReference type="SUPFAM" id="SSF63380">
    <property type="entry name" value="Riboflavin synthase domain-like"/>
    <property type="match status" value="1"/>
</dbReference>
<dbReference type="Pfam" id="PF01794">
    <property type="entry name" value="Ferric_reduct"/>
    <property type="match status" value="1"/>
</dbReference>
<dbReference type="Gene3D" id="3.40.50.80">
    <property type="entry name" value="Nucleotide-binding domain of ferredoxin-NADP reductase (FNR) module"/>
    <property type="match status" value="1"/>
</dbReference>
<evidence type="ECO:0000256" key="8">
    <source>
        <dbReference type="ARBA" id="ARBA00022989"/>
    </source>
</evidence>
<evidence type="ECO:0000256" key="4">
    <source>
        <dbReference type="ARBA" id="ARBA00022692"/>
    </source>
</evidence>
<evidence type="ECO:0000256" key="14">
    <source>
        <dbReference type="SAM" id="Phobius"/>
    </source>
</evidence>
<keyword evidence="12 14" id="KW-0472">Membrane</keyword>
<dbReference type="Proteomes" id="UP001596174">
    <property type="component" value="Unassembled WGS sequence"/>
</dbReference>
<dbReference type="Gene3D" id="2.40.30.10">
    <property type="entry name" value="Translation factors"/>
    <property type="match status" value="1"/>
</dbReference>
<evidence type="ECO:0000313" key="16">
    <source>
        <dbReference type="EMBL" id="MFC5908541.1"/>
    </source>
</evidence>
<protein>
    <submittedName>
        <fullName evidence="16">Ferric reductase-like transmembrane domain-containing protein</fullName>
    </submittedName>
</protein>
<dbReference type="InterPro" id="IPR050415">
    <property type="entry name" value="MRET"/>
</dbReference>
<keyword evidence="9" id="KW-0560">Oxidoreductase</keyword>